<protein>
    <submittedName>
        <fullName evidence="1">Uncharacterized protein</fullName>
    </submittedName>
</protein>
<sequence length="44" mass="4886">MLVLAKKPFWSTLFKTVGDWKPKMCNSFTAALNLTVSVIKGLLS</sequence>
<evidence type="ECO:0000313" key="1">
    <source>
        <dbReference type="EMBL" id="JAH90507.1"/>
    </source>
</evidence>
<dbReference type="AlphaFoldDB" id="A0A0E9WJI2"/>
<reference evidence="1" key="1">
    <citation type="submission" date="2014-11" db="EMBL/GenBank/DDBJ databases">
        <authorList>
            <person name="Amaro Gonzalez C."/>
        </authorList>
    </citation>
    <scope>NUCLEOTIDE SEQUENCE</scope>
</reference>
<dbReference type="EMBL" id="GBXM01018070">
    <property type="protein sequence ID" value="JAH90507.1"/>
    <property type="molecule type" value="Transcribed_RNA"/>
</dbReference>
<name>A0A0E9WJI2_ANGAN</name>
<accession>A0A0E9WJI2</accession>
<proteinExistence type="predicted"/>
<organism evidence="1">
    <name type="scientific">Anguilla anguilla</name>
    <name type="common">European freshwater eel</name>
    <name type="synonym">Muraena anguilla</name>
    <dbReference type="NCBI Taxonomy" id="7936"/>
    <lineage>
        <taxon>Eukaryota</taxon>
        <taxon>Metazoa</taxon>
        <taxon>Chordata</taxon>
        <taxon>Craniata</taxon>
        <taxon>Vertebrata</taxon>
        <taxon>Euteleostomi</taxon>
        <taxon>Actinopterygii</taxon>
        <taxon>Neopterygii</taxon>
        <taxon>Teleostei</taxon>
        <taxon>Anguilliformes</taxon>
        <taxon>Anguillidae</taxon>
        <taxon>Anguilla</taxon>
    </lineage>
</organism>
<reference evidence="1" key="2">
    <citation type="journal article" date="2015" name="Fish Shellfish Immunol.">
        <title>Early steps in the European eel (Anguilla anguilla)-Vibrio vulnificus interaction in the gills: Role of the RtxA13 toxin.</title>
        <authorList>
            <person name="Callol A."/>
            <person name="Pajuelo D."/>
            <person name="Ebbesson L."/>
            <person name="Teles M."/>
            <person name="MacKenzie S."/>
            <person name="Amaro C."/>
        </authorList>
    </citation>
    <scope>NUCLEOTIDE SEQUENCE</scope>
</reference>